<dbReference type="Proteomes" id="UP001233999">
    <property type="component" value="Unassembled WGS sequence"/>
</dbReference>
<gene>
    <name evidence="2" type="ORF">L9F63_008321</name>
</gene>
<protein>
    <submittedName>
        <fullName evidence="2">Uncharacterized protein</fullName>
    </submittedName>
</protein>
<accession>A0AAD8E266</accession>
<evidence type="ECO:0000313" key="3">
    <source>
        <dbReference type="Proteomes" id="UP001233999"/>
    </source>
</evidence>
<keyword evidence="1" id="KW-0472">Membrane</keyword>
<feature type="non-terminal residue" evidence="2">
    <location>
        <position position="1"/>
    </location>
</feature>
<keyword evidence="1" id="KW-1133">Transmembrane helix</keyword>
<dbReference type="EMBL" id="JASPKZ010010282">
    <property type="protein sequence ID" value="KAJ9574513.1"/>
    <property type="molecule type" value="Genomic_DNA"/>
</dbReference>
<reference evidence="2" key="2">
    <citation type="submission" date="2023-05" db="EMBL/GenBank/DDBJ databases">
        <authorList>
            <person name="Fouks B."/>
        </authorList>
    </citation>
    <scope>NUCLEOTIDE SEQUENCE</scope>
    <source>
        <strain evidence="2">Stay&amp;Tobe</strain>
        <tissue evidence="2">Testes</tissue>
    </source>
</reference>
<sequence length="89" mass="10391">TENQLCLLYCRNERAISNIKPTQTPLHIYRPIFLNKAIIGISMKSRTLIFKSYLAMMFFLWLGMAQRVVTHVNHPLLLLTSPWIVSIIF</sequence>
<reference evidence="2" key="1">
    <citation type="journal article" date="2023" name="IScience">
        <title>Live-bearing cockroach genome reveals convergent evolutionary mechanisms linked to viviparity in insects and beyond.</title>
        <authorList>
            <person name="Fouks B."/>
            <person name="Harrison M.C."/>
            <person name="Mikhailova A.A."/>
            <person name="Marchal E."/>
            <person name="English S."/>
            <person name="Carruthers M."/>
            <person name="Jennings E.C."/>
            <person name="Chiamaka E.L."/>
            <person name="Frigard R.A."/>
            <person name="Pippel M."/>
            <person name="Attardo G.M."/>
            <person name="Benoit J.B."/>
            <person name="Bornberg-Bauer E."/>
            <person name="Tobe S.S."/>
        </authorList>
    </citation>
    <scope>NUCLEOTIDE SEQUENCE</scope>
    <source>
        <strain evidence="2">Stay&amp;Tobe</strain>
    </source>
</reference>
<proteinExistence type="predicted"/>
<dbReference type="AlphaFoldDB" id="A0AAD8E266"/>
<organism evidence="2 3">
    <name type="scientific">Diploptera punctata</name>
    <name type="common">Pacific beetle cockroach</name>
    <dbReference type="NCBI Taxonomy" id="6984"/>
    <lineage>
        <taxon>Eukaryota</taxon>
        <taxon>Metazoa</taxon>
        <taxon>Ecdysozoa</taxon>
        <taxon>Arthropoda</taxon>
        <taxon>Hexapoda</taxon>
        <taxon>Insecta</taxon>
        <taxon>Pterygota</taxon>
        <taxon>Neoptera</taxon>
        <taxon>Polyneoptera</taxon>
        <taxon>Dictyoptera</taxon>
        <taxon>Blattodea</taxon>
        <taxon>Blaberoidea</taxon>
        <taxon>Blaberidae</taxon>
        <taxon>Diplopterinae</taxon>
        <taxon>Diploptera</taxon>
    </lineage>
</organism>
<feature type="non-terminal residue" evidence="2">
    <location>
        <position position="89"/>
    </location>
</feature>
<keyword evidence="1" id="KW-0812">Transmembrane</keyword>
<evidence type="ECO:0000256" key="1">
    <source>
        <dbReference type="SAM" id="Phobius"/>
    </source>
</evidence>
<feature type="transmembrane region" description="Helical" evidence="1">
    <location>
        <begin position="48"/>
        <end position="69"/>
    </location>
</feature>
<comment type="caution">
    <text evidence="2">The sequence shown here is derived from an EMBL/GenBank/DDBJ whole genome shotgun (WGS) entry which is preliminary data.</text>
</comment>
<evidence type="ECO:0000313" key="2">
    <source>
        <dbReference type="EMBL" id="KAJ9574513.1"/>
    </source>
</evidence>
<keyword evidence="3" id="KW-1185">Reference proteome</keyword>
<name>A0AAD8E266_DIPPU</name>